<dbReference type="SUPFAM" id="SSF53474">
    <property type="entry name" value="alpha/beta-Hydrolases"/>
    <property type="match status" value="1"/>
</dbReference>
<dbReference type="Pfam" id="PF20434">
    <property type="entry name" value="BD-FAE"/>
    <property type="match status" value="1"/>
</dbReference>
<dbReference type="Proteomes" id="UP000504752">
    <property type="component" value="Chromosome"/>
</dbReference>
<dbReference type="AlphaFoldDB" id="A0A6M8AZ25"/>
<evidence type="ECO:0000256" key="1">
    <source>
        <dbReference type="ARBA" id="ARBA00022801"/>
    </source>
</evidence>
<dbReference type="InterPro" id="IPR050300">
    <property type="entry name" value="GDXG_lipolytic_enzyme"/>
</dbReference>
<feature type="transmembrane region" description="Helical" evidence="3">
    <location>
        <begin position="75"/>
        <end position="98"/>
    </location>
</feature>
<dbReference type="EMBL" id="CP053642">
    <property type="protein sequence ID" value="QKD79474.1"/>
    <property type="molecule type" value="Genomic_DNA"/>
</dbReference>
<gene>
    <name evidence="5" type="ORF">HPC72_03695</name>
</gene>
<dbReference type="InterPro" id="IPR049492">
    <property type="entry name" value="BD-FAE-like_dom"/>
</dbReference>
<accession>A0A6M8AZ25</accession>
<organism evidence="5 6">
    <name type="scientific">Actinomyces marmotae</name>
    <dbReference type="NCBI Taxonomy" id="2737173"/>
    <lineage>
        <taxon>Bacteria</taxon>
        <taxon>Bacillati</taxon>
        <taxon>Actinomycetota</taxon>
        <taxon>Actinomycetes</taxon>
        <taxon>Actinomycetales</taxon>
        <taxon>Actinomycetaceae</taxon>
        <taxon>Actinomyces</taxon>
    </lineage>
</organism>
<dbReference type="RefSeq" id="WP_159524329.1">
    <property type="nucleotide sequence ID" value="NZ_CP053642.1"/>
</dbReference>
<keyword evidence="3" id="KW-0812">Transmembrane</keyword>
<dbReference type="Gene3D" id="3.40.50.1820">
    <property type="entry name" value="alpha/beta hydrolase"/>
    <property type="match status" value="1"/>
</dbReference>
<keyword evidence="3" id="KW-0472">Membrane</keyword>
<keyword evidence="1 5" id="KW-0378">Hydrolase</keyword>
<dbReference type="KEGG" id="amam:HPC72_03695"/>
<sequence>MPTIKAIAEETMPEDPHPRRGPGARSRRRERTGRAMGRSRCRRRDALALIGACAICLLSIGAITAIPVLSYSLMLGAWGLDAVAVMALLAVVAGYRALRRRREPGARMRVATAGLVCLALAITGWMGAAQIRFAHAQGVDLSVLGLTGIGQWGRGPDVAPVVLTDAASRQTLRAGIWYPRGKAPGDGGEKAPIVVLLHGGGWRTGDRDNPMTRIQADWLADQGYVAIALEYPLSLRDTPTWELAQSRLVCSLAWVGAHAGEHGGDPGRLAVVGDSSGGHLALETAYRQALGGLDPSGPDAPTDADGETLPACQGNVPTIRAVATTYPITDPAVFHDNPDPILSGPVASRARLYVGGGPAQYPERYASIDPARKAAAAGAAAPPVLIVHGEGDHVVPVSGTRDLDAVLEAAGARHETIIVPYADHVFDLNGGSVASQIWRAKTLQLLRGAGLGA</sequence>
<protein>
    <submittedName>
        <fullName evidence="5">Alpha/beta hydrolase fold domain-containing protein</fullName>
    </submittedName>
</protein>
<feature type="compositionally biased region" description="Basic residues" evidence="2">
    <location>
        <begin position="19"/>
        <end position="37"/>
    </location>
</feature>
<dbReference type="PRINTS" id="PR00111">
    <property type="entry name" value="ABHYDROLASE"/>
</dbReference>
<evidence type="ECO:0000256" key="2">
    <source>
        <dbReference type="SAM" id="MobiDB-lite"/>
    </source>
</evidence>
<reference evidence="5 6" key="1">
    <citation type="submission" date="2020-05" db="EMBL/GenBank/DDBJ databases">
        <title>Actinomyces sp. zg-325.</title>
        <authorList>
            <person name="Yang C."/>
        </authorList>
    </citation>
    <scope>NUCLEOTIDE SEQUENCE [LARGE SCALE GENOMIC DNA]</scope>
    <source>
        <strain evidence="6">zg-325</strain>
    </source>
</reference>
<feature type="transmembrane region" description="Helical" evidence="3">
    <location>
        <begin position="110"/>
        <end position="128"/>
    </location>
</feature>
<feature type="region of interest" description="Disordered" evidence="2">
    <location>
        <begin position="1"/>
        <end position="37"/>
    </location>
</feature>
<evidence type="ECO:0000313" key="6">
    <source>
        <dbReference type="Proteomes" id="UP000504752"/>
    </source>
</evidence>
<proteinExistence type="predicted"/>
<keyword evidence="3" id="KW-1133">Transmembrane helix</keyword>
<dbReference type="InterPro" id="IPR000073">
    <property type="entry name" value="AB_hydrolase_1"/>
</dbReference>
<feature type="domain" description="BD-FAE-like" evidence="4">
    <location>
        <begin position="185"/>
        <end position="405"/>
    </location>
</feature>
<feature type="transmembrane region" description="Helical" evidence="3">
    <location>
        <begin position="46"/>
        <end position="69"/>
    </location>
</feature>
<name>A0A6M8AZ25_9ACTO</name>
<keyword evidence="6" id="KW-1185">Reference proteome</keyword>
<dbReference type="GO" id="GO:0016787">
    <property type="term" value="F:hydrolase activity"/>
    <property type="evidence" value="ECO:0007669"/>
    <property type="project" value="UniProtKB-KW"/>
</dbReference>
<dbReference type="PANTHER" id="PTHR48081">
    <property type="entry name" value="AB HYDROLASE SUPERFAMILY PROTEIN C4A8.06C"/>
    <property type="match status" value="1"/>
</dbReference>
<evidence type="ECO:0000259" key="4">
    <source>
        <dbReference type="Pfam" id="PF20434"/>
    </source>
</evidence>
<dbReference type="InterPro" id="IPR029058">
    <property type="entry name" value="AB_hydrolase_fold"/>
</dbReference>
<evidence type="ECO:0000313" key="5">
    <source>
        <dbReference type="EMBL" id="QKD79474.1"/>
    </source>
</evidence>
<evidence type="ECO:0000256" key="3">
    <source>
        <dbReference type="SAM" id="Phobius"/>
    </source>
</evidence>